<name>A0A6V8ST18_9CLOT</name>
<sequence>MKKLTERSYENEKQFKKASKKLAKKGFKVLNVTEESGKYLVEYQTRAH</sequence>
<dbReference type="RefSeq" id="WP_183279365.1">
    <property type="nucleotide sequence ID" value="NZ_BLZR01000001.1"/>
</dbReference>
<comment type="caution">
    <text evidence="1">The sequence shown here is derived from an EMBL/GenBank/DDBJ whole genome shotgun (WGS) entry which is preliminary data.</text>
</comment>
<evidence type="ECO:0000313" key="2">
    <source>
        <dbReference type="Proteomes" id="UP000580568"/>
    </source>
</evidence>
<evidence type="ECO:0000313" key="1">
    <source>
        <dbReference type="EMBL" id="GFP78043.1"/>
    </source>
</evidence>
<dbReference type="Proteomes" id="UP000580568">
    <property type="component" value="Unassembled WGS sequence"/>
</dbReference>
<organism evidence="1 2">
    <name type="scientific">Clostridium fungisolvens</name>
    <dbReference type="NCBI Taxonomy" id="1604897"/>
    <lineage>
        <taxon>Bacteria</taxon>
        <taxon>Bacillati</taxon>
        <taxon>Bacillota</taxon>
        <taxon>Clostridia</taxon>
        <taxon>Eubacteriales</taxon>
        <taxon>Clostridiaceae</taxon>
        <taxon>Clostridium</taxon>
    </lineage>
</organism>
<keyword evidence="2" id="KW-1185">Reference proteome</keyword>
<protein>
    <submittedName>
        <fullName evidence="1">Uncharacterized protein</fullName>
    </submittedName>
</protein>
<dbReference type="EMBL" id="BLZR01000001">
    <property type="protein sequence ID" value="GFP78043.1"/>
    <property type="molecule type" value="Genomic_DNA"/>
</dbReference>
<reference evidence="1 2" key="1">
    <citation type="submission" date="2020-07" db="EMBL/GenBank/DDBJ databases">
        <title>A new beta-1,3-glucan-decomposing anaerobic bacterium isolated from anoxic soil subjected to biological soil disinfestation.</title>
        <authorList>
            <person name="Ueki A."/>
            <person name="Tonouchi A."/>
        </authorList>
    </citation>
    <scope>NUCLEOTIDE SEQUENCE [LARGE SCALE GENOMIC DNA]</scope>
    <source>
        <strain evidence="1 2">TW1</strain>
    </source>
</reference>
<gene>
    <name evidence="1" type="ORF">bsdtw1_04235</name>
</gene>
<dbReference type="AlphaFoldDB" id="A0A6V8ST18"/>
<accession>A0A6V8ST18</accession>
<proteinExistence type="predicted"/>